<protein>
    <recommendedName>
        <fullName evidence="7">Cyclohex-1-ene-1-carbonyl-CoA dehydrogenase</fullName>
        <ecNumber evidence="6">1.3.8.10</ecNumber>
    </recommendedName>
</protein>
<dbReference type="Pfam" id="PF00441">
    <property type="entry name" value="Acyl-CoA_dh_1"/>
    <property type="match status" value="1"/>
</dbReference>
<dbReference type="InterPro" id="IPR046373">
    <property type="entry name" value="Acyl-CoA_Oxase/DH_mid-dom_sf"/>
</dbReference>
<evidence type="ECO:0000256" key="4">
    <source>
        <dbReference type="ARBA" id="ARBA00022827"/>
    </source>
</evidence>
<evidence type="ECO:0000256" key="3">
    <source>
        <dbReference type="ARBA" id="ARBA00022630"/>
    </source>
</evidence>
<evidence type="ECO:0000256" key="8">
    <source>
        <dbReference type="RuleBase" id="RU362125"/>
    </source>
</evidence>
<comment type="similarity">
    <text evidence="2 8">Belongs to the acyl-CoA dehydrogenase family.</text>
</comment>
<dbReference type="PROSITE" id="PS00073">
    <property type="entry name" value="ACYL_COA_DH_2"/>
    <property type="match status" value="1"/>
</dbReference>
<dbReference type="FunFam" id="1.20.140.10:FF:000004">
    <property type="entry name" value="Acyl-CoA dehydrogenase FadE25"/>
    <property type="match status" value="1"/>
</dbReference>
<dbReference type="FunFam" id="1.10.540.10:FF:000002">
    <property type="entry name" value="Acyl-CoA dehydrogenase FadE19"/>
    <property type="match status" value="1"/>
</dbReference>
<dbReference type="Gene3D" id="1.20.140.10">
    <property type="entry name" value="Butyryl-CoA Dehydrogenase, subunit A, domain 3"/>
    <property type="match status" value="1"/>
</dbReference>
<dbReference type="PANTHER" id="PTHR43884:SF12">
    <property type="entry name" value="ISOVALERYL-COA DEHYDROGENASE, MITOCHONDRIAL-RELATED"/>
    <property type="match status" value="1"/>
</dbReference>
<dbReference type="PROSITE" id="PS00072">
    <property type="entry name" value="ACYL_COA_DH_1"/>
    <property type="match status" value="1"/>
</dbReference>
<dbReference type="Gene3D" id="2.40.110.10">
    <property type="entry name" value="Butyryl-CoA Dehydrogenase, subunit A, domain 2"/>
    <property type="match status" value="1"/>
</dbReference>
<keyword evidence="4 8" id="KW-0274">FAD</keyword>
<organism evidence="12">
    <name type="scientific">uncultured Acidobacteriota bacterium</name>
    <dbReference type="NCBI Taxonomy" id="171953"/>
    <lineage>
        <taxon>Bacteria</taxon>
        <taxon>Pseudomonadati</taxon>
        <taxon>Acidobacteriota</taxon>
        <taxon>environmental samples</taxon>
    </lineage>
</organism>
<dbReference type="Pfam" id="PF02770">
    <property type="entry name" value="Acyl-CoA_dh_M"/>
    <property type="match status" value="1"/>
</dbReference>
<dbReference type="EMBL" id="AY281355">
    <property type="protein sequence ID" value="AAP58567.1"/>
    <property type="molecule type" value="Genomic_DNA"/>
</dbReference>
<evidence type="ECO:0000259" key="9">
    <source>
        <dbReference type="Pfam" id="PF00441"/>
    </source>
</evidence>
<evidence type="ECO:0000256" key="1">
    <source>
        <dbReference type="ARBA" id="ARBA00001974"/>
    </source>
</evidence>
<evidence type="ECO:0000313" key="12">
    <source>
        <dbReference type="EMBL" id="AAP58567.1"/>
    </source>
</evidence>
<feature type="domain" description="Acyl-CoA oxidase/dehydrogenase middle" evidence="10">
    <location>
        <begin position="123"/>
        <end position="217"/>
    </location>
</feature>
<dbReference type="AlphaFoldDB" id="Q7X2Z7"/>
<dbReference type="EC" id="1.3.8.10" evidence="6"/>
<dbReference type="InterPro" id="IPR006089">
    <property type="entry name" value="Acyl-CoA_DH_CS"/>
</dbReference>
<accession>Q7X2Z7</accession>
<dbReference type="CDD" id="cd01158">
    <property type="entry name" value="SCAD_SBCAD"/>
    <property type="match status" value="1"/>
</dbReference>
<proteinExistence type="inferred from homology"/>
<dbReference type="SUPFAM" id="SSF47203">
    <property type="entry name" value="Acyl-CoA dehydrogenase C-terminal domain-like"/>
    <property type="match status" value="1"/>
</dbReference>
<keyword evidence="3 8" id="KW-0285">Flavoprotein</keyword>
<dbReference type="Gene3D" id="1.10.540.10">
    <property type="entry name" value="Acyl-CoA dehydrogenase/oxidase, N-terminal domain"/>
    <property type="match status" value="1"/>
</dbReference>
<reference evidence="12" key="1">
    <citation type="journal article" date="2003" name="Mol. Microbiol.">
        <title>Acidobacteria form a coherent but highly diverse group within the bacterial domain: evidence from environmental genomics.</title>
        <authorList>
            <person name="Quaiser A."/>
            <person name="Ochsenreiter T."/>
            <person name="Lanz C."/>
            <person name="Schuster S.C."/>
            <person name="Treusch A.H."/>
            <person name="Eck J."/>
            <person name="Schleper C."/>
        </authorList>
    </citation>
    <scope>NUCLEOTIDE SEQUENCE</scope>
</reference>
<name>Q7X2Z7_9BACT</name>
<feature type="domain" description="Acyl-CoA dehydrogenase/oxidase C-terminal" evidence="9">
    <location>
        <begin position="229"/>
        <end position="378"/>
    </location>
</feature>
<keyword evidence="5 8" id="KW-0560">Oxidoreductase</keyword>
<dbReference type="InterPro" id="IPR006091">
    <property type="entry name" value="Acyl-CoA_Oxase/DH_mid-dom"/>
</dbReference>
<dbReference type="InterPro" id="IPR036250">
    <property type="entry name" value="AcylCo_DH-like_C"/>
</dbReference>
<dbReference type="Pfam" id="PF02771">
    <property type="entry name" value="Acyl-CoA_dh_N"/>
    <property type="match status" value="1"/>
</dbReference>
<dbReference type="InterPro" id="IPR009075">
    <property type="entry name" value="AcylCo_DH/oxidase_C"/>
</dbReference>
<evidence type="ECO:0000259" key="10">
    <source>
        <dbReference type="Pfam" id="PF02770"/>
    </source>
</evidence>
<evidence type="ECO:0000256" key="2">
    <source>
        <dbReference type="ARBA" id="ARBA00009347"/>
    </source>
</evidence>
<dbReference type="InterPro" id="IPR009100">
    <property type="entry name" value="AcylCoA_DH/oxidase_NM_dom_sf"/>
</dbReference>
<evidence type="ECO:0000256" key="6">
    <source>
        <dbReference type="ARBA" id="ARBA00066362"/>
    </source>
</evidence>
<dbReference type="InterPro" id="IPR037069">
    <property type="entry name" value="AcylCoA_DH/ox_N_sf"/>
</dbReference>
<dbReference type="GO" id="GO:0050660">
    <property type="term" value="F:flavin adenine dinucleotide binding"/>
    <property type="evidence" value="ECO:0007669"/>
    <property type="project" value="InterPro"/>
</dbReference>
<dbReference type="FunFam" id="2.40.110.10:FF:000001">
    <property type="entry name" value="Acyl-CoA dehydrogenase, mitochondrial"/>
    <property type="match status" value="1"/>
</dbReference>
<dbReference type="SUPFAM" id="SSF56645">
    <property type="entry name" value="Acyl-CoA dehydrogenase NM domain-like"/>
    <property type="match status" value="1"/>
</dbReference>
<dbReference type="GO" id="GO:0003995">
    <property type="term" value="F:acyl-CoA dehydrogenase activity"/>
    <property type="evidence" value="ECO:0007669"/>
    <property type="project" value="InterPro"/>
</dbReference>
<evidence type="ECO:0000259" key="11">
    <source>
        <dbReference type="Pfam" id="PF02771"/>
    </source>
</evidence>
<feature type="domain" description="Acyl-CoA dehydrogenase/oxidase N-terminal" evidence="11">
    <location>
        <begin position="6"/>
        <end position="118"/>
    </location>
</feature>
<dbReference type="PIRSF" id="PIRSF016578">
    <property type="entry name" value="HsaA"/>
    <property type="match status" value="1"/>
</dbReference>
<sequence length="382" mass="41728">MQFELTEEQKQIKASVREFAEAEIAPHVMEWDEAQHFPIELQPKLAELGLTGVLFPEEYGGAAMGYVEYATIIEELSRVDGSVGISVAAHNSLCSNHIYQFGTEAQKQKYLAPLASGKHLGAWGLTEPGAGSDASGTRSTAVRQNGGWLVNGSKNFITHAIHADTCVAVAVTDREKKSRGISAFIFEKGTPGFSPAKKENKLGLRASETASVIFEDCLIPDENRLGEEGQGFINAMEILDGGRISIAALAVGIAQGAYESALSYSKERKQFGKAISEFQAIQFKLANMATQIDAARLLMYRAAWMKDNGRKTTKESSMAKLFSSEISVNVCEEAIQIHGGYGYTKDYPPEKFWRDSKLCTIGEGTSEIQRLIIAREILQQVA</sequence>
<evidence type="ECO:0000256" key="5">
    <source>
        <dbReference type="ARBA" id="ARBA00023002"/>
    </source>
</evidence>
<dbReference type="InterPro" id="IPR013786">
    <property type="entry name" value="AcylCoA_DH/ox_N"/>
</dbReference>
<evidence type="ECO:0000256" key="7">
    <source>
        <dbReference type="ARBA" id="ARBA00072305"/>
    </source>
</evidence>
<dbReference type="PANTHER" id="PTHR43884">
    <property type="entry name" value="ACYL-COA DEHYDROGENASE"/>
    <property type="match status" value="1"/>
</dbReference>
<comment type="cofactor">
    <cofactor evidence="1 8">
        <name>FAD</name>
        <dbReference type="ChEBI" id="CHEBI:57692"/>
    </cofactor>
</comment>